<evidence type="ECO:0000256" key="7">
    <source>
        <dbReference type="ARBA" id="ARBA00022771"/>
    </source>
</evidence>
<dbReference type="CDD" id="cd16550">
    <property type="entry name" value="RING-HC_RNF168"/>
    <property type="match status" value="1"/>
</dbReference>
<feature type="region of interest" description="Disordered" evidence="12">
    <location>
        <begin position="1"/>
        <end position="22"/>
    </location>
</feature>
<dbReference type="InterPro" id="IPR013083">
    <property type="entry name" value="Znf_RING/FYVE/PHD"/>
</dbReference>
<evidence type="ECO:0000256" key="2">
    <source>
        <dbReference type="ARBA" id="ARBA00004123"/>
    </source>
</evidence>
<feature type="region of interest" description="Disordered" evidence="12">
    <location>
        <begin position="385"/>
        <end position="404"/>
    </location>
</feature>
<comment type="catalytic activity">
    <reaction evidence="1">
        <text>S-ubiquitinyl-[E2 ubiquitin-conjugating enzyme]-L-cysteine + [acceptor protein]-L-lysine = [E2 ubiquitin-conjugating enzyme]-L-cysteine + N(6)-ubiquitinyl-[acceptor protein]-L-lysine.</text>
        <dbReference type="EC" id="2.3.2.27"/>
    </reaction>
</comment>
<keyword evidence="15" id="KW-1185">Reference proteome</keyword>
<evidence type="ECO:0000313" key="15">
    <source>
        <dbReference type="Proteomes" id="UP001046870"/>
    </source>
</evidence>
<dbReference type="GO" id="GO:0061630">
    <property type="term" value="F:ubiquitin protein ligase activity"/>
    <property type="evidence" value="ECO:0007669"/>
    <property type="project" value="UniProtKB-EC"/>
</dbReference>
<comment type="subcellular location">
    <subcellularLocation>
        <location evidence="2">Nucleus</location>
    </subcellularLocation>
</comment>
<comment type="caution">
    <text evidence="14">The sequence shown here is derived from an EMBL/GenBank/DDBJ whole genome shotgun (WGS) entry which is preliminary data.</text>
</comment>
<evidence type="ECO:0000256" key="5">
    <source>
        <dbReference type="ARBA" id="ARBA00022723"/>
    </source>
</evidence>
<keyword evidence="7 11" id="KW-0863">Zinc-finger</keyword>
<dbReference type="GO" id="GO:0005634">
    <property type="term" value="C:nucleus"/>
    <property type="evidence" value="ECO:0007669"/>
    <property type="project" value="UniProtKB-SubCell"/>
</dbReference>
<keyword evidence="10" id="KW-0539">Nucleus</keyword>
<dbReference type="GO" id="GO:0008270">
    <property type="term" value="F:zinc ion binding"/>
    <property type="evidence" value="ECO:0007669"/>
    <property type="project" value="UniProtKB-KW"/>
</dbReference>
<dbReference type="Pfam" id="PF00097">
    <property type="entry name" value="zf-C3HC4"/>
    <property type="match status" value="1"/>
</dbReference>
<dbReference type="InterPro" id="IPR051657">
    <property type="entry name" value="RNF168/RNF169_E3_ubiq-ligase"/>
</dbReference>
<dbReference type="SMART" id="SM00184">
    <property type="entry name" value="RING"/>
    <property type="match status" value="1"/>
</dbReference>
<protein>
    <recommendedName>
        <fullName evidence="3">RING-type E3 ubiquitin transferase</fullName>
        <ecNumber evidence="3">2.3.2.27</ecNumber>
    </recommendedName>
</protein>
<keyword evidence="4" id="KW-0808">Transferase</keyword>
<evidence type="ECO:0000313" key="14">
    <source>
        <dbReference type="EMBL" id="KAG7471126.1"/>
    </source>
</evidence>
<feature type="compositionally biased region" description="Polar residues" evidence="12">
    <location>
        <begin position="1"/>
        <end position="18"/>
    </location>
</feature>
<keyword evidence="6" id="KW-0227">DNA damage</keyword>
<accession>A0A9D3Q2L4</accession>
<evidence type="ECO:0000256" key="3">
    <source>
        <dbReference type="ARBA" id="ARBA00012483"/>
    </source>
</evidence>
<evidence type="ECO:0000256" key="10">
    <source>
        <dbReference type="ARBA" id="ARBA00023242"/>
    </source>
</evidence>
<dbReference type="Proteomes" id="UP001046870">
    <property type="component" value="Chromosome 9"/>
</dbReference>
<evidence type="ECO:0000256" key="8">
    <source>
        <dbReference type="ARBA" id="ARBA00022786"/>
    </source>
</evidence>
<dbReference type="InterPro" id="IPR001841">
    <property type="entry name" value="Znf_RING"/>
</dbReference>
<name>A0A9D3Q2L4_MEGAT</name>
<feature type="compositionally biased region" description="Polar residues" evidence="12">
    <location>
        <begin position="211"/>
        <end position="227"/>
    </location>
</feature>
<feature type="region of interest" description="Disordered" evidence="12">
    <location>
        <begin position="211"/>
        <end position="241"/>
    </location>
</feature>
<dbReference type="OrthoDB" id="8959987at2759"/>
<evidence type="ECO:0000256" key="6">
    <source>
        <dbReference type="ARBA" id="ARBA00022763"/>
    </source>
</evidence>
<sequence length="404" mass="45477">MAATSPAKSSNGLGQQVKQKGRNGCLNEGPEFEETAQLLTLEEARCPVCLEILLEPVTMPCKHSVCLPCFKQSVEFTSLCCPLCRLRVSSWARRQSLKKSLINAELWDMVRQSYPERCKRRMEMREGGGAAGEEITFCKPGEIREEYEQQKKVVMNEEKRRAQSHEEMEEYGLPKHFKDSFCGVSSDLENEEPAGMRTRYVSAFIRKTRSSPPSSRILQNRVVQRSRSCTETEEGRGKDSCPSGLAAMAKACITYSYNAGILLSSENSRSLSAPVLIPDKKRLWRGVFAAAASTSLTVPLTRPERSISPESNDSISEELNHFKPIVCSPCTPPKRLPDGRLLEPTIVKSTPRNLNRSLQKPTSYEASPTILQKWKQIEVDRQHTKKQCQGQTYLKEGQEEKPKN</sequence>
<dbReference type="PROSITE" id="PS50089">
    <property type="entry name" value="ZF_RING_2"/>
    <property type="match status" value="1"/>
</dbReference>
<keyword evidence="9" id="KW-0862">Zinc</keyword>
<dbReference type="GO" id="GO:0006302">
    <property type="term" value="P:double-strand break repair"/>
    <property type="evidence" value="ECO:0007669"/>
    <property type="project" value="TreeGrafter"/>
</dbReference>
<evidence type="ECO:0000256" key="11">
    <source>
        <dbReference type="PROSITE-ProRule" id="PRU00175"/>
    </source>
</evidence>
<dbReference type="PANTHER" id="PTHR23328:SF2">
    <property type="entry name" value="E3 UBIQUITIN-PROTEIN LIGASE RNF169"/>
    <property type="match status" value="1"/>
</dbReference>
<evidence type="ECO:0000256" key="1">
    <source>
        <dbReference type="ARBA" id="ARBA00000900"/>
    </source>
</evidence>
<keyword evidence="5" id="KW-0479">Metal-binding</keyword>
<dbReference type="PANTHER" id="PTHR23328">
    <property type="entry name" value="RING-TYPE DOMAIN-CONTAINING PROTEIN"/>
    <property type="match status" value="1"/>
</dbReference>
<evidence type="ECO:0000256" key="9">
    <source>
        <dbReference type="ARBA" id="ARBA00022833"/>
    </source>
</evidence>
<evidence type="ECO:0000256" key="4">
    <source>
        <dbReference type="ARBA" id="ARBA00022679"/>
    </source>
</evidence>
<gene>
    <name evidence="14" type="ORF">MATL_G00121070</name>
</gene>
<reference evidence="14" key="1">
    <citation type="submission" date="2021-01" db="EMBL/GenBank/DDBJ databases">
        <authorList>
            <person name="Zahm M."/>
            <person name="Roques C."/>
            <person name="Cabau C."/>
            <person name="Klopp C."/>
            <person name="Donnadieu C."/>
            <person name="Jouanno E."/>
            <person name="Lampietro C."/>
            <person name="Louis A."/>
            <person name="Herpin A."/>
            <person name="Echchiki A."/>
            <person name="Berthelot C."/>
            <person name="Parey E."/>
            <person name="Roest-Crollius H."/>
            <person name="Braasch I."/>
            <person name="Postlethwait J."/>
            <person name="Bobe J."/>
            <person name="Montfort J."/>
            <person name="Bouchez O."/>
            <person name="Begum T."/>
            <person name="Mejri S."/>
            <person name="Adams A."/>
            <person name="Chen W.-J."/>
            <person name="Guiguen Y."/>
        </authorList>
    </citation>
    <scope>NUCLEOTIDE SEQUENCE</scope>
    <source>
        <strain evidence="14">YG-15Mar2019-1</strain>
        <tissue evidence="14">Brain</tissue>
    </source>
</reference>
<dbReference type="Gene3D" id="3.30.40.10">
    <property type="entry name" value="Zinc/RING finger domain, C3HC4 (zinc finger)"/>
    <property type="match status" value="1"/>
</dbReference>
<organism evidence="14 15">
    <name type="scientific">Megalops atlanticus</name>
    <name type="common">Tarpon</name>
    <name type="synonym">Clupea gigantea</name>
    <dbReference type="NCBI Taxonomy" id="7932"/>
    <lineage>
        <taxon>Eukaryota</taxon>
        <taxon>Metazoa</taxon>
        <taxon>Chordata</taxon>
        <taxon>Craniata</taxon>
        <taxon>Vertebrata</taxon>
        <taxon>Euteleostomi</taxon>
        <taxon>Actinopterygii</taxon>
        <taxon>Neopterygii</taxon>
        <taxon>Teleostei</taxon>
        <taxon>Elopiformes</taxon>
        <taxon>Megalopidae</taxon>
        <taxon>Megalops</taxon>
    </lineage>
</organism>
<dbReference type="SUPFAM" id="SSF57850">
    <property type="entry name" value="RING/U-box"/>
    <property type="match status" value="1"/>
</dbReference>
<dbReference type="GO" id="GO:0035861">
    <property type="term" value="C:site of double-strand break"/>
    <property type="evidence" value="ECO:0007669"/>
    <property type="project" value="TreeGrafter"/>
</dbReference>
<dbReference type="EC" id="2.3.2.27" evidence="3"/>
<evidence type="ECO:0000259" key="13">
    <source>
        <dbReference type="PROSITE" id="PS50089"/>
    </source>
</evidence>
<proteinExistence type="predicted"/>
<keyword evidence="8" id="KW-0833">Ubl conjugation pathway</keyword>
<feature type="domain" description="RING-type" evidence="13">
    <location>
        <begin position="46"/>
        <end position="85"/>
    </location>
</feature>
<evidence type="ECO:0000256" key="12">
    <source>
        <dbReference type="SAM" id="MobiDB-lite"/>
    </source>
</evidence>
<dbReference type="InterPro" id="IPR018957">
    <property type="entry name" value="Znf_C3HC4_RING-type"/>
</dbReference>
<dbReference type="GO" id="GO:0031491">
    <property type="term" value="F:nucleosome binding"/>
    <property type="evidence" value="ECO:0007669"/>
    <property type="project" value="TreeGrafter"/>
</dbReference>
<dbReference type="EMBL" id="JAFDVH010000009">
    <property type="protein sequence ID" value="KAG7471126.1"/>
    <property type="molecule type" value="Genomic_DNA"/>
</dbReference>
<dbReference type="AlphaFoldDB" id="A0A9D3Q2L4"/>
<feature type="compositionally biased region" description="Basic and acidic residues" evidence="12">
    <location>
        <begin position="228"/>
        <end position="239"/>
    </location>
</feature>